<accession>A0A223ATK4</accession>
<dbReference type="PANTHER" id="PTHR43031">
    <property type="entry name" value="FAD-DEPENDENT OXIDOREDUCTASE"/>
    <property type="match status" value="1"/>
</dbReference>
<proteinExistence type="predicted"/>
<gene>
    <name evidence="3" type="ORF">AXF17_07345</name>
</gene>
<dbReference type="AlphaFoldDB" id="A0A223ATK4"/>
<protein>
    <recommendedName>
        <fullName evidence="2">Rhodanese domain-containing protein</fullName>
    </recommendedName>
</protein>
<organism evidence="3 4">
    <name type="scientific">Mogibacterium pumilum</name>
    <dbReference type="NCBI Taxonomy" id="86332"/>
    <lineage>
        <taxon>Bacteria</taxon>
        <taxon>Bacillati</taxon>
        <taxon>Bacillota</taxon>
        <taxon>Clostridia</taxon>
        <taxon>Peptostreptococcales</taxon>
        <taxon>Anaerovoracaceae</taxon>
        <taxon>Mogibacterium</taxon>
    </lineage>
</organism>
<evidence type="ECO:0000313" key="4">
    <source>
        <dbReference type="Proteomes" id="UP000214689"/>
    </source>
</evidence>
<evidence type="ECO:0000313" key="3">
    <source>
        <dbReference type="EMBL" id="ASS38235.1"/>
    </source>
</evidence>
<dbReference type="PANTHER" id="PTHR43031:SF1">
    <property type="entry name" value="PYRIDINE NUCLEOTIDE-DISULPHIDE OXIDOREDUCTASE"/>
    <property type="match status" value="1"/>
</dbReference>
<reference evidence="4" key="1">
    <citation type="submission" date="2016-05" db="EMBL/GenBank/DDBJ databases">
        <authorList>
            <person name="Holder M.E."/>
            <person name="Ajami N.J."/>
            <person name="Petrosino J.F."/>
        </authorList>
    </citation>
    <scope>NUCLEOTIDE SEQUENCE [LARGE SCALE GENOMIC DNA]</scope>
    <source>
        <strain evidence="4">ATCC 700696</strain>
    </source>
</reference>
<dbReference type="InterPro" id="IPR001763">
    <property type="entry name" value="Rhodanese-like_dom"/>
</dbReference>
<dbReference type="PROSITE" id="PS50206">
    <property type="entry name" value="RHODANESE_3"/>
    <property type="match status" value="1"/>
</dbReference>
<dbReference type="Pfam" id="PF00581">
    <property type="entry name" value="Rhodanese"/>
    <property type="match status" value="1"/>
</dbReference>
<dbReference type="RefSeq" id="WP_094234476.1">
    <property type="nucleotide sequence ID" value="NZ_CP016199.1"/>
</dbReference>
<dbReference type="Proteomes" id="UP000214689">
    <property type="component" value="Chromosome"/>
</dbReference>
<evidence type="ECO:0000259" key="2">
    <source>
        <dbReference type="PROSITE" id="PS50206"/>
    </source>
</evidence>
<keyword evidence="1" id="KW-0732">Signal</keyword>
<dbReference type="InterPro" id="IPR050229">
    <property type="entry name" value="GlpE_sulfurtransferase"/>
</dbReference>
<dbReference type="InterPro" id="IPR036873">
    <property type="entry name" value="Rhodanese-like_dom_sf"/>
</dbReference>
<dbReference type="Gene3D" id="3.40.250.10">
    <property type="entry name" value="Rhodanese-like domain"/>
    <property type="match status" value="1"/>
</dbReference>
<dbReference type="PROSITE" id="PS51257">
    <property type="entry name" value="PROKAR_LIPOPROTEIN"/>
    <property type="match status" value="1"/>
</dbReference>
<keyword evidence="4" id="KW-1185">Reference proteome</keyword>
<dbReference type="OrthoDB" id="9800872at2"/>
<evidence type="ECO:0000256" key="1">
    <source>
        <dbReference type="SAM" id="SignalP"/>
    </source>
</evidence>
<feature type="signal peptide" evidence="1">
    <location>
        <begin position="1"/>
        <end position="20"/>
    </location>
</feature>
<dbReference type="SUPFAM" id="SSF52821">
    <property type="entry name" value="Rhodanese/Cell cycle control phosphatase"/>
    <property type="match status" value="1"/>
</dbReference>
<feature type="domain" description="Rhodanese" evidence="2">
    <location>
        <begin position="52"/>
        <end position="141"/>
    </location>
</feature>
<dbReference type="SMART" id="SM00450">
    <property type="entry name" value="RHOD"/>
    <property type="match status" value="1"/>
</dbReference>
<name>A0A223ATK4_9FIRM</name>
<dbReference type="CDD" id="cd00158">
    <property type="entry name" value="RHOD"/>
    <property type="match status" value="1"/>
</dbReference>
<dbReference type="EMBL" id="CP016199">
    <property type="protein sequence ID" value="ASS38235.1"/>
    <property type="molecule type" value="Genomic_DNA"/>
</dbReference>
<feature type="chain" id="PRO_5039324697" description="Rhodanese domain-containing protein" evidence="1">
    <location>
        <begin position="21"/>
        <end position="151"/>
    </location>
</feature>
<sequence length="151" mass="17133">MKRKILPIIMILAISTALFAGCTKKDTDDKKNKDGYTHISGKEAAEFVENADKDDAKIVDVRGKVAWGMGHIPKSIPIWYEDFDKGEVKELPDKNQKILLYCDYGGLSKRVAKRLAKQGYTNVYEFNGLKVWKGEVIVEEEYKDLQEGESN</sequence>